<dbReference type="SUPFAM" id="SSF54211">
    <property type="entry name" value="Ribosomal protein S5 domain 2-like"/>
    <property type="match status" value="2"/>
</dbReference>
<dbReference type="GO" id="GO:0046872">
    <property type="term" value="F:metal ion binding"/>
    <property type="evidence" value="ECO:0007669"/>
    <property type="project" value="UniProtKB-KW"/>
</dbReference>
<reference evidence="14" key="1">
    <citation type="journal article" date="2017" name="Cell">
        <title>Insights into land plant evolution garnered from the Marchantia polymorpha genome.</title>
        <authorList>
            <person name="Bowman J.L."/>
            <person name="Kohchi T."/>
            <person name="Yamato K.T."/>
            <person name="Jenkins J."/>
            <person name="Shu S."/>
            <person name="Ishizaki K."/>
            <person name="Yamaoka S."/>
            <person name="Nishihama R."/>
            <person name="Nakamura Y."/>
            <person name="Berger F."/>
            <person name="Adam C."/>
            <person name="Aki S.S."/>
            <person name="Althoff F."/>
            <person name="Araki T."/>
            <person name="Arteaga-Vazquez M.A."/>
            <person name="Balasubrmanian S."/>
            <person name="Barry K."/>
            <person name="Bauer D."/>
            <person name="Boehm C.R."/>
            <person name="Briginshaw L."/>
            <person name="Caballero-Perez J."/>
            <person name="Catarino B."/>
            <person name="Chen F."/>
            <person name="Chiyoda S."/>
            <person name="Chovatia M."/>
            <person name="Davies K.M."/>
            <person name="Delmans M."/>
            <person name="Demura T."/>
            <person name="Dierschke T."/>
            <person name="Dolan L."/>
            <person name="Dorantes-Acosta A.E."/>
            <person name="Eklund D.M."/>
            <person name="Florent S.N."/>
            <person name="Flores-Sandoval E."/>
            <person name="Fujiyama A."/>
            <person name="Fukuzawa H."/>
            <person name="Galik B."/>
            <person name="Grimanelli D."/>
            <person name="Grimwood J."/>
            <person name="Grossniklaus U."/>
            <person name="Hamada T."/>
            <person name="Haseloff J."/>
            <person name="Hetherington A.J."/>
            <person name="Higo A."/>
            <person name="Hirakawa Y."/>
            <person name="Hundley H.N."/>
            <person name="Ikeda Y."/>
            <person name="Inoue K."/>
            <person name="Inoue S.I."/>
            <person name="Ishida S."/>
            <person name="Jia Q."/>
            <person name="Kakita M."/>
            <person name="Kanazawa T."/>
            <person name="Kawai Y."/>
            <person name="Kawashima T."/>
            <person name="Kennedy M."/>
            <person name="Kinose K."/>
            <person name="Kinoshita T."/>
            <person name="Kohara Y."/>
            <person name="Koide E."/>
            <person name="Komatsu K."/>
            <person name="Kopischke S."/>
            <person name="Kubo M."/>
            <person name="Kyozuka J."/>
            <person name="Lagercrantz U."/>
            <person name="Lin S.S."/>
            <person name="Lindquist E."/>
            <person name="Lipzen A.M."/>
            <person name="Lu C.W."/>
            <person name="De Luna E."/>
            <person name="Martienssen R.A."/>
            <person name="Minamino N."/>
            <person name="Mizutani M."/>
            <person name="Mizutani M."/>
            <person name="Mochizuki N."/>
            <person name="Monte I."/>
            <person name="Mosher R."/>
            <person name="Nagasaki H."/>
            <person name="Nakagami H."/>
            <person name="Naramoto S."/>
            <person name="Nishitani K."/>
            <person name="Ohtani M."/>
            <person name="Okamoto T."/>
            <person name="Okumura M."/>
            <person name="Phillips J."/>
            <person name="Pollak B."/>
            <person name="Reinders A."/>
            <person name="Rovekamp M."/>
            <person name="Sano R."/>
            <person name="Sawa S."/>
            <person name="Schmid M.W."/>
            <person name="Shirakawa M."/>
            <person name="Solano R."/>
            <person name="Spunde A."/>
            <person name="Suetsugu N."/>
            <person name="Sugano S."/>
            <person name="Sugiyama A."/>
            <person name="Sun R."/>
            <person name="Suzuki Y."/>
            <person name="Takenaka M."/>
            <person name="Takezawa D."/>
            <person name="Tomogane H."/>
            <person name="Tsuzuki M."/>
            <person name="Ueda T."/>
            <person name="Umeda M."/>
            <person name="Ward J.M."/>
            <person name="Watanabe Y."/>
            <person name="Yazaki K."/>
            <person name="Yokoyama R."/>
            <person name="Yoshitake Y."/>
            <person name="Yotsui I."/>
            <person name="Zachgo S."/>
            <person name="Schmutz J."/>
        </authorList>
    </citation>
    <scope>NUCLEOTIDE SEQUENCE [LARGE SCALE GENOMIC DNA]</scope>
    <source>
        <strain evidence="14">Tak-1</strain>
    </source>
</reference>
<evidence type="ECO:0000313" key="13">
    <source>
        <dbReference type="EMBL" id="PTQ46193.1"/>
    </source>
</evidence>
<dbReference type="Gene3D" id="3.30.1700.10">
    <property type="entry name" value="lpxc deacetylase, domain 2"/>
    <property type="match status" value="1"/>
</dbReference>
<dbReference type="OMA" id="IVFYRSD"/>
<keyword evidence="14" id="KW-1185">Reference proteome</keyword>
<evidence type="ECO:0000256" key="3">
    <source>
        <dbReference type="ARBA" id="ARBA00006170"/>
    </source>
</evidence>
<dbReference type="GO" id="GO:0005739">
    <property type="term" value="C:mitochondrion"/>
    <property type="evidence" value="ECO:0000318"/>
    <property type="project" value="GO_Central"/>
</dbReference>
<dbReference type="Gene3D" id="3.30.230.20">
    <property type="entry name" value="lpxc deacetylase, domain 1"/>
    <property type="match status" value="1"/>
</dbReference>
<gene>
    <name evidence="13" type="ORF">MARPO_0012s0127</name>
</gene>
<organism evidence="13 14">
    <name type="scientific">Marchantia polymorpha</name>
    <name type="common">Common liverwort</name>
    <name type="synonym">Marchantia aquatica</name>
    <dbReference type="NCBI Taxonomy" id="3197"/>
    <lineage>
        <taxon>Eukaryota</taxon>
        <taxon>Viridiplantae</taxon>
        <taxon>Streptophyta</taxon>
        <taxon>Embryophyta</taxon>
        <taxon>Marchantiophyta</taxon>
        <taxon>Marchantiopsida</taxon>
        <taxon>Marchantiidae</taxon>
        <taxon>Marchantiales</taxon>
        <taxon>Marchantiaceae</taxon>
        <taxon>Marchantia</taxon>
    </lineage>
</organism>
<dbReference type="InterPro" id="IPR004463">
    <property type="entry name" value="UDP-acyl_GlcNac_deAcase"/>
</dbReference>
<dbReference type="EMBL" id="KZ772684">
    <property type="protein sequence ID" value="PTQ46193.1"/>
    <property type="molecule type" value="Genomic_DNA"/>
</dbReference>
<dbReference type="Proteomes" id="UP000244005">
    <property type="component" value="Unassembled WGS sequence"/>
</dbReference>
<keyword evidence="6" id="KW-0441">Lipid A biosynthesis</keyword>
<dbReference type="NCBIfam" id="TIGR00325">
    <property type="entry name" value="lpxC"/>
    <property type="match status" value="1"/>
</dbReference>
<comment type="catalytic activity">
    <reaction evidence="11">
        <text>a UDP-3-O-[(3R)-3-hydroxyacyl]-N-acetyl-alpha-D-glucosamine + H2O = a UDP-3-O-[(3R)-3-hydroxyacyl]-alpha-D-glucosamine + acetate</text>
        <dbReference type="Rhea" id="RHEA:67816"/>
        <dbReference type="ChEBI" id="CHEBI:15377"/>
        <dbReference type="ChEBI" id="CHEBI:30089"/>
        <dbReference type="ChEBI" id="CHEBI:137740"/>
        <dbReference type="ChEBI" id="CHEBI:173225"/>
        <dbReference type="EC" id="3.5.1.108"/>
    </reaction>
</comment>
<evidence type="ECO:0000256" key="4">
    <source>
        <dbReference type="ARBA" id="ARBA00012745"/>
    </source>
</evidence>
<evidence type="ECO:0000256" key="11">
    <source>
        <dbReference type="ARBA" id="ARBA00024535"/>
    </source>
</evidence>
<dbReference type="GO" id="GO:0016020">
    <property type="term" value="C:membrane"/>
    <property type="evidence" value="ECO:0007669"/>
    <property type="project" value="GOC"/>
</dbReference>
<dbReference type="PANTHER" id="PTHR33694:SF1">
    <property type="entry name" value="UDP-3-O-ACYL-N-ACETYLGLUCOSAMINE DEACETYLASE 1, MITOCHONDRIAL-RELATED"/>
    <property type="match status" value="1"/>
</dbReference>
<dbReference type="OrthoDB" id="10265200at2759"/>
<comment type="function">
    <text evidence="12">Involved in the biosynthesis of lipid A, a phosphorylated glycolipid that in bacteria anchors the lipopolysaccharide to the outer membrane of the cell. Lipid A-like molecules in plants may serve as structural components of the outer membranes of mitochondria and/or chloroplasts, or may be involved in signal transduction or plant defense responses.</text>
</comment>
<dbReference type="UniPathway" id="UPA00359">
    <property type="reaction ID" value="UER00478"/>
</dbReference>
<dbReference type="InterPro" id="IPR015870">
    <property type="entry name" value="UDP-acyl_N-AcGlcN_deAcase_N"/>
</dbReference>
<proteinExistence type="inferred from homology"/>
<dbReference type="EC" id="3.5.1.108" evidence="4"/>
<evidence type="ECO:0000256" key="8">
    <source>
        <dbReference type="ARBA" id="ARBA00022801"/>
    </source>
</evidence>
<keyword evidence="9" id="KW-0862">Zinc</keyword>
<dbReference type="GO" id="GO:0103117">
    <property type="term" value="F:UDP-3-O-acyl-N-acetylglucosamine deacetylase activity"/>
    <property type="evidence" value="ECO:0000318"/>
    <property type="project" value="GO_Central"/>
</dbReference>
<name>A0A2R6XJA8_MARPO</name>
<evidence type="ECO:0000313" key="14">
    <source>
        <dbReference type="Proteomes" id="UP000244005"/>
    </source>
</evidence>
<dbReference type="PANTHER" id="PTHR33694">
    <property type="entry name" value="UDP-3-O-ACYL-N-ACETYLGLUCOSAMINE DEACETYLASE 1, MITOCHONDRIAL-RELATED"/>
    <property type="match status" value="1"/>
</dbReference>
<keyword evidence="10" id="KW-0443">Lipid metabolism</keyword>
<sequence>MSTSVPWLPSTMASCGHLSLMRAARIGLPFQLLSSELLPCEVRNTRGKFCRRSSAPFTAHTQVAEELTSDVRRVETEKPQLTVAKSLVKSGVGLHSGVWAEVKILPAAAGEGRYFVVRDTHGDERSDRIPAALSYVRDTTLSTWLGGPTKKGVGTVEHLLSALEGLGVDNCRIELTGGNEVPLLDGSALQWVEAIEDAGLSIALDKQGTSQSRKVLVINEPITVCHGDSFVAAFPAASSRLTYGIDFPQVPAIGRQWFTWSADDIGAYKSEVAPARTFGIFEQIKQLQAVGLIKGGTLENALVCSMETGWVNPPLRFSDEPCRHKLLDLLGDLALCAYNGHPGLPVAHIVAYKASHALHIKFGEALQQRGT</sequence>
<evidence type="ECO:0000256" key="9">
    <source>
        <dbReference type="ARBA" id="ARBA00022833"/>
    </source>
</evidence>
<comment type="similarity">
    <text evidence="3">Belongs to the LpxC family.</text>
</comment>
<evidence type="ECO:0000256" key="6">
    <source>
        <dbReference type="ARBA" id="ARBA00022556"/>
    </source>
</evidence>
<evidence type="ECO:0000256" key="5">
    <source>
        <dbReference type="ARBA" id="ARBA00022516"/>
    </source>
</evidence>
<dbReference type="GO" id="GO:2001289">
    <property type="term" value="P:lipid X metabolic process"/>
    <property type="evidence" value="ECO:0007669"/>
    <property type="project" value="UniProtKB-ARBA"/>
</dbReference>
<evidence type="ECO:0000256" key="7">
    <source>
        <dbReference type="ARBA" id="ARBA00022723"/>
    </source>
</evidence>
<keyword evidence="5" id="KW-0444">Lipid biosynthesis</keyword>
<protein>
    <recommendedName>
        <fullName evidence="4">UDP-3-O-acyl-N-acetylglucosamine deacetylase</fullName>
        <ecNumber evidence="4">3.5.1.108</ecNumber>
    </recommendedName>
</protein>
<dbReference type="Pfam" id="PF03331">
    <property type="entry name" value="LpxC"/>
    <property type="match status" value="1"/>
</dbReference>
<dbReference type="InterPro" id="IPR020568">
    <property type="entry name" value="Ribosomal_Su5_D2-typ_SF"/>
</dbReference>
<dbReference type="HAMAP" id="MF_00388">
    <property type="entry name" value="LpxC"/>
    <property type="match status" value="1"/>
</dbReference>
<dbReference type="Gramene" id="Mp8g03360.1">
    <property type="protein sequence ID" value="Mp8g03360.1.cds"/>
    <property type="gene ID" value="Mp8g03360"/>
</dbReference>
<dbReference type="GO" id="GO:0009245">
    <property type="term" value="P:lipid A biosynthetic process"/>
    <property type="evidence" value="ECO:0000318"/>
    <property type="project" value="GO_Central"/>
</dbReference>
<dbReference type="AlphaFoldDB" id="A0A2R6XJA8"/>
<evidence type="ECO:0000256" key="10">
    <source>
        <dbReference type="ARBA" id="ARBA00023098"/>
    </source>
</evidence>
<evidence type="ECO:0000256" key="12">
    <source>
        <dbReference type="ARBA" id="ARBA00024987"/>
    </source>
</evidence>
<keyword evidence="7" id="KW-0479">Metal-binding</keyword>
<evidence type="ECO:0000256" key="1">
    <source>
        <dbReference type="ARBA" id="ARBA00001947"/>
    </source>
</evidence>
<comment type="pathway">
    <text evidence="2">Glycolipid biosynthesis; lipid IV(A) biosynthesis; lipid IV(A) from (3R)-3-hydroxytetradecanoyl-[acyl-carrier-protein] and UDP-N-acetyl-alpha-D-glucosamine: step 2/6.</text>
</comment>
<dbReference type="InterPro" id="IPR011334">
    <property type="entry name" value="UDP-acyl_GlcNac_deAcase_C"/>
</dbReference>
<evidence type="ECO:0000256" key="2">
    <source>
        <dbReference type="ARBA" id="ARBA00005002"/>
    </source>
</evidence>
<keyword evidence="8" id="KW-0378">Hydrolase</keyword>
<comment type="cofactor">
    <cofactor evidence="1">
        <name>Zn(2+)</name>
        <dbReference type="ChEBI" id="CHEBI:29105"/>
    </cofactor>
</comment>
<accession>A0A2R6XJA8</accession>